<evidence type="ECO:0000313" key="2">
    <source>
        <dbReference type="EMBL" id="KAA0026110.1"/>
    </source>
</evidence>
<feature type="compositionally biased region" description="Polar residues" evidence="1">
    <location>
        <begin position="137"/>
        <end position="146"/>
    </location>
</feature>
<feature type="region of interest" description="Disordered" evidence="1">
    <location>
        <begin position="86"/>
        <end position="171"/>
    </location>
</feature>
<feature type="compositionally biased region" description="Polar residues" evidence="1">
    <location>
        <begin position="96"/>
        <end position="110"/>
    </location>
</feature>
<sequence>MKECCTNRVLELLHMDLMGPMQTESLGGKKYVFVVVDNVPLAILLKKGLFSNVEPSVADVLVTMAHSEESSLTSVRFGSLVDDQCSVPDTDPVGDSTGNLGENIADPTNENPDENVDAHGEPIDNCAPGNIEPNVDVPQTETQQRPGESRPKEKKYQQNQQNITTKNGRKKVPPNILSVFIDGISFHLKETVQR</sequence>
<dbReference type="AlphaFoldDB" id="A0A5A7SIU7"/>
<protein>
    <submittedName>
        <fullName evidence="2">Gag-pol polyprotein</fullName>
    </submittedName>
</protein>
<dbReference type="Proteomes" id="UP000321947">
    <property type="component" value="Unassembled WGS sequence"/>
</dbReference>
<feature type="compositionally biased region" description="Polar residues" evidence="1">
    <location>
        <begin position="157"/>
        <end position="166"/>
    </location>
</feature>
<dbReference type="EMBL" id="SSTD01019701">
    <property type="protein sequence ID" value="TYJ96301.1"/>
    <property type="molecule type" value="Genomic_DNA"/>
</dbReference>
<proteinExistence type="predicted"/>
<evidence type="ECO:0000313" key="4">
    <source>
        <dbReference type="Proteomes" id="UP000321393"/>
    </source>
</evidence>
<evidence type="ECO:0000313" key="3">
    <source>
        <dbReference type="EMBL" id="TYJ96301.1"/>
    </source>
</evidence>
<feature type="compositionally biased region" description="Basic and acidic residues" evidence="1">
    <location>
        <begin position="147"/>
        <end position="156"/>
    </location>
</feature>
<organism evidence="2 4">
    <name type="scientific">Cucumis melo var. makuwa</name>
    <name type="common">Oriental melon</name>
    <dbReference type="NCBI Taxonomy" id="1194695"/>
    <lineage>
        <taxon>Eukaryota</taxon>
        <taxon>Viridiplantae</taxon>
        <taxon>Streptophyta</taxon>
        <taxon>Embryophyta</taxon>
        <taxon>Tracheophyta</taxon>
        <taxon>Spermatophyta</taxon>
        <taxon>Magnoliopsida</taxon>
        <taxon>eudicotyledons</taxon>
        <taxon>Gunneridae</taxon>
        <taxon>Pentapetalae</taxon>
        <taxon>rosids</taxon>
        <taxon>fabids</taxon>
        <taxon>Cucurbitales</taxon>
        <taxon>Cucurbitaceae</taxon>
        <taxon>Benincaseae</taxon>
        <taxon>Cucumis</taxon>
    </lineage>
</organism>
<reference evidence="4 5" key="1">
    <citation type="submission" date="2019-08" db="EMBL/GenBank/DDBJ databases">
        <title>Draft genome sequences of two oriental melons (Cucumis melo L. var makuwa).</title>
        <authorList>
            <person name="Kwon S.-Y."/>
        </authorList>
    </citation>
    <scope>NUCLEOTIDE SEQUENCE [LARGE SCALE GENOMIC DNA]</scope>
    <source>
        <strain evidence="5">cv. Chang Bougi</strain>
        <strain evidence="4">cv. SW 3</strain>
        <tissue evidence="2">Leaf</tissue>
    </source>
</reference>
<dbReference type="OrthoDB" id="1751476at2759"/>
<accession>A0A5A7SIU7</accession>
<comment type="caution">
    <text evidence="2">The sequence shown here is derived from an EMBL/GenBank/DDBJ whole genome shotgun (WGS) entry which is preliminary data.</text>
</comment>
<dbReference type="Proteomes" id="UP000321393">
    <property type="component" value="Unassembled WGS sequence"/>
</dbReference>
<evidence type="ECO:0000313" key="5">
    <source>
        <dbReference type="Proteomes" id="UP000321947"/>
    </source>
</evidence>
<evidence type="ECO:0000256" key="1">
    <source>
        <dbReference type="SAM" id="MobiDB-lite"/>
    </source>
</evidence>
<dbReference type="EMBL" id="SSTE01022979">
    <property type="protein sequence ID" value="KAA0026110.1"/>
    <property type="molecule type" value="Genomic_DNA"/>
</dbReference>
<name>A0A5A7SIU7_CUCMM</name>
<gene>
    <name evidence="3" type="ORF">E5676_scaffold1970G00010</name>
    <name evidence="2" type="ORF">E6C27_scaffold19G00480</name>
</gene>